<sequence>MIVRNLNRGLVLGDRIRRADTFRLRLLGLMFRPALAPGEGLWLEPCRQVHTHFMRFPIDLLFLDREGRVLRVLASFPPWRISPAVPGARAVLELPAGASGETRPGDRLAVSTEEDFWVFVGNTVADNPHKDG</sequence>
<reference evidence="1 2" key="1">
    <citation type="submission" date="2021-03" db="EMBL/GenBank/DDBJ databases">
        <title>Genomic Encyclopedia of Type Strains, Phase IV (KMG-IV): sequencing the most valuable type-strain genomes for metagenomic binning, comparative biology and taxonomic classification.</title>
        <authorList>
            <person name="Goeker M."/>
        </authorList>
    </citation>
    <scope>NUCLEOTIDE SEQUENCE [LARGE SCALE GENOMIC DNA]</scope>
    <source>
        <strain evidence="1 2">DSM 27138</strain>
    </source>
</reference>
<dbReference type="InterPro" id="IPR003795">
    <property type="entry name" value="DUF192"/>
</dbReference>
<accession>A0ABS4JVH9</accession>
<comment type="caution">
    <text evidence="1">The sequence shown here is derived from an EMBL/GenBank/DDBJ whole genome shotgun (WGS) entry which is preliminary data.</text>
</comment>
<name>A0ABS4JVH9_9FIRM</name>
<dbReference type="Gene3D" id="2.60.120.1140">
    <property type="entry name" value="Protein of unknown function DUF192"/>
    <property type="match status" value="1"/>
</dbReference>
<gene>
    <name evidence="1" type="ORF">J2Z79_001835</name>
</gene>
<protein>
    <submittedName>
        <fullName evidence="1">Uncharacterized membrane protein (UPF0127 family)</fullName>
    </submittedName>
</protein>
<keyword evidence="2" id="KW-1185">Reference proteome</keyword>
<evidence type="ECO:0000313" key="1">
    <source>
        <dbReference type="EMBL" id="MBP2018424.1"/>
    </source>
</evidence>
<dbReference type="RefSeq" id="WP_209466554.1">
    <property type="nucleotide sequence ID" value="NZ_JAGGLG010000013.1"/>
</dbReference>
<dbReference type="Pfam" id="PF02643">
    <property type="entry name" value="DUF192"/>
    <property type="match status" value="1"/>
</dbReference>
<dbReference type="Proteomes" id="UP001519289">
    <property type="component" value="Unassembled WGS sequence"/>
</dbReference>
<proteinExistence type="predicted"/>
<dbReference type="EMBL" id="JAGGLG010000013">
    <property type="protein sequence ID" value="MBP2018424.1"/>
    <property type="molecule type" value="Genomic_DNA"/>
</dbReference>
<dbReference type="InterPro" id="IPR038695">
    <property type="entry name" value="Saro_0823-like_sf"/>
</dbReference>
<organism evidence="1 2">
    <name type="scientific">Symbiobacterium terraclitae</name>
    <dbReference type="NCBI Taxonomy" id="557451"/>
    <lineage>
        <taxon>Bacteria</taxon>
        <taxon>Bacillati</taxon>
        <taxon>Bacillota</taxon>
        <taxon>Clostridia</taxon>
        <taxon>Eubacteriales</taxon>
        <taxon>Symbiobacteriaceae</taxon>
        <taxon>Symbiobacterium</taxon>
    </lineage>
</organism>
<evidence type="ECO:0000313" key="2">
    <source>
        <dbReference type="Proteomes" id="UP001519289"/>
    </source>
</evidence>